<evidence type="ECO:0000313" key="1">
    <source>
        <dbReference type="EMBL" id="CAB4624136.1"/>
    </source>
</evidence>
<proteinExistence type="predicted"/>
<dbReference type="AlphaFoldDB" id="A0A6J6II12"/>
<accession>A0A6J6II12</accession>
<reference evidence="1" key="1">
    <citation type="submission" date="2020-05" db="EMBL/GenBank/DDBJ databases">
        <authorList>
            <person name="Chiriac C."/>
            <person name="Salcher M."/>
            <person name="Ghai R."/>
            <person name="Kavagutti S V."/>
        </authorList>
    </citation>
    <scope>NUCLEOTIDE SEQUENCE</scope>
</reference>
<name>A0A6J6II12_9ZZZZ</name>
<dbReference type="EMBL" id="CAEZVF010000116">
    <property type="protein sequence ID" value="CAB4624136.1"/>
    <property type="molecule type" value="Genomic_DNA"/>
</dbReference>
<gene>
    <name evidence="1" type="ORF">UFOPK1939_00795</name>
</gene>
<protein>
    <submittedName>
        <fullName evidence="1">Unannotated protein</fullName>
    </submittedName>
</protein>
<organism evidence="1">
    <name type="scientific">freshwater metagenome</name>
    <dbReference type="NCBI Taxonomy" id="449393"/>
    <lineage>
        <taxon>unclassified sequences</taxon>
        <taxon>metagenomes</taxon>
        <taxon>ecological metagenomes</taxon>
    </lineage>
</organism>
<sequence length="164" mass="18112">MVLRGDFHAPSNAIHHGLINAAVPELELVCSKPQRPTKDLIAKTDAKNGGAGRECFARDVHRVSCRGRVAWTIAQEDAIGVDGHQVRIGTRGWQHVDFNSALCHLFWGHALNPQVQGSHREALVTLGGHDVRSRRGDISHQICTGHTWACQNFGQQDFRIDLDS</sequence>